<dbReference type="AlphaFoldDB" id="A0A8B9M9T8"/>
<evidence type="ECO:0000256" key="1">
    <source>
        <dbReference type="ARBA" id="ARBA00004427"/>
    </source>
</evidence>
<dbReference type="InterPro" id="IPR018279">
    <property type="entry name" value="Ribosomal_eS21_CS"/>
</dbReference>
<evidence type="ECO:0000256" key="6">
    <source>
        <dbReference type="ARBA" id="ARBA00023274"/>
    </source>
</evidence>
<dbReference type="FunFam" id="3.30.1230.20:FF:000001">
    <property type="entry name" value="40S ribosomal protein S21"/>
    <property type="match status" value="1"/>
</dbReference>
<dbReference type="PROSITE" id="PS00996">
    <property type="entry name" value="RIBOSOMAL_S21E"/>
    <property type="match status" value="1"/>
</dbReference>
<dbReference type="InterPro" id="IPR001931">
    <property type="entry name" value="Ribosomal_eS21"/>
</dbReference>
<dbReference type="GO" id="GO:0006412">
    <property type="term" value="P:translation"/>
    <property type="evidence" value="ECO:0007669"/>
    <property type="project" value="InterPro"/>
</dbReference>
<evidence type="ECO:0000256" key="9">
    <source>
        <dbReference type="ARBA" id="ARBA00045746"/>
    </source>
</evidence>
<dbReference type="Proteomes" id="UP000694541">
    <property type="component" value="Unplaced"/>
</dbReference>
<dbReference type="Gene3D" id="3.30.1230.20">
    <property type="match status" value="1"/>
</dbReference>
<reference evidence="11" key="1">
    <citation type="submission" date="2025-08" db="UniProtKB">
        <authorList>
            <consortium name="Ensembl"/>
        </authorList>
    </citation>
    <scope>IDENTIFICATION</scope>
</reference>
<dbReference type="Ensembl" id="ENSANIT00000004496.1">
    <property type="protein sequence ID" value="ENSANIP00000004354.1"/>
    <property type="gene ID" value="ENSANIG00000002960.1"/>
</dbReference>
<protein>
    <recommendedName>
        <fullName evidence="7">Small ribosomal subunit protein eS21</fullName>
    </recommendedName>
    <alternativeName>
        <fullName evidence="8">40S ribosomal protein S21</fullName>
    </alternativeName>
</protein>
<keyword evidence="5" id="KW-0689">Ribosomal protein</keyword>
<evidence type="ECO:0000256" key="2">
    <source>
        <dbReference type="ARBA" id="ARBA00004514"/>
    </source>
</evidence>
<evidence type="ECO:0000313" key="11">
    <source>
        <dbReference type="Ensembl" id="ENSANIP00000004354.1"/>
    </source>
</evidence>
<organism evidence="11 12">
    <name type="scientific">Accipiter nisus</name>
    <name type="common">Eurasian sparrowhawk</name>
    <dbReference type="NCBI Taxonomy" id="211598"/>
    <lineage>
        <taxon>Eukaryota</taxon>
        <taxon>Metazoa</taxon>
        <taxon>Chordata</taxon>
        <taxon>Craniata</taxon>
        <taxon>Vertebrata</taxon>
        <taxon>Euteleostomi</taxon>
        <taxon>Archelosauria</taxon>
        <taxon>Archosauria</taxon>
        <taxon>Dinosauria</taxon>
        <taxon>Saurischia</taxon>
        <taxon>Theropoda</taxon>
        <taxon>Coelurosauria</taxon>
        <taxon>Aves</taxon>
        <taxon>Neognathae</taxon>
        <taxon>Neoaves</taxon>
        <taxon>Telluraves</taxon>
        <taxon>Accipitrimorphae</taxon>
        <taxon>Accipitriformes</taxon>
        <taxon>Accipitridae</taxon>
        <taxon>Accipitrinae</taxon>
        <taxon>Accipiter</taxon>
    </lineage>
</organism>
<evidence type="ECO:0000313" key="12">
    <source>
        <dbReference type="Proteomes" id="UP000694541"/>
    </source>
</evidence>
<dbReference type="GO" id="GO:0003735">
    <property type="term" value="F:structural constituent of ribosome"/>
    <property type="evidence" value="ECO:0007669"/>
    <property type="project" value="InterPro"/>
</dbReference>
<evidence type="ECO:0000256" key="10">
    <source>
        <dbReference type="SAM" id="MobiDB-lite"/>
    </source>
</evidence>
<comment type="function">
    <text evidence="9">Component of the small ribosomal subunit. The ribosome is a large ribonucleoprotein complex responsible for the synthesis of proteins in the cell.</text>
</comment>
<evidence type="ECO:0000256" key="4">
    <source>
        <dbReference type="ARBA" id="ARBA00011542"/>
    </source>
</evidence>
<keyword evidence="12" id="KW-1185">Reference proteome</keyword>
<reference evidence="11" key="2">
    <citation type="submission" date="2025-09" db="UniProtKB">
        <authorList>
            <consortium name="Ensembl"/>
        </authorList>
    </citation>
    <scope>IDENTIFICATION</scope>
</reference>
<proteinExistence type="inferred from homology"/>
<dbReference type="Pfam" id="PF01249">
    <property type="entry name" value="Ribosomal_S21e"/>
    <property type="match status" value="1"/>
</dbReference>
<dbReference type="InterPro" id="IPR038579">
    <property type="entry name" value="Ribosomal_eS21_sf"/>
</dbReference>
<evidence type="ECO:0000256" key="7">
    <source>
        <dbReference type="ARBA" id="ARBA00035150"/>
    </source>
</evidence>
<feature type="compositionally biased region" description="Pro residues" evidence="10">
    <location>
        <begin position="12"/>
        <end position="30"/>
    </location>
</feature>
<accession>A0A8B9M9T8</accession>
<dbReference type="GO" id="GO:0005791">
    <property type="term" value="C:rough endoplasmic reticulum"/>
    <property type="evidence" value="ECO:0007669"/>
    <property type="project" value="UniProtKB-SubCell"/>
</dbReference>
<feature type="region of interest" description="Disordered" evidence="10">
    <location>
        <begin position="1"/>
        <end position="88"/>
    </location>
</feature>
<sequence length="212" mass="22196">MVFRFPSGLLPRPAPGSGPFPSASPCPHPPSTNGGPRGGVSSPPGRTVPVPFSGAASARTGGGDGTATGTVPSWRPFNGFAPAQGTSRRHAGSIPLWRISASAAGPSFPPRRTRGVSCRRLCLNGKPNEMQNDAGEFVDLYVPRKCSASNRIIGAKDHASIQINISEVDKVTGRVNGQFKTYAICGAIRRMGESDDSILRLAKNDGIVSKNF</sequence>
<evidence type="ECO:0000256" key="5">
    <source>
        <dbReference type="ARBA" id="ARBA00022980"/>
    </source>
</evidence>
<dbReference type="GO" id="GO:1990904">
    <property type="term" value="C:ribonucleoprotein complex"/>
    <property type="evidence" value="ECO:0007669"/>
    <property type="project" value="UniProtKB-KW"/>
</dbReference>
<comment type="similarity">
    <text evidence="3">Belongs to the eukaryotic ribosomal protein eS21 family.</text>
</comment>
<keyword evidence="6" id="KW-0687">Ribonucleoprotein</keyword>
<comment type="subunit">
    <text evidence="4">Component of the 40S small ribosomal subunit.</text>
</comment>
<dbReference type="GO" id="GO:0022626">
    <property type="term" value="C:cytosolic ribosome"/>
    <property type="evidence" value="ECO:0007669"/>
    <property type="project" value="UniProtKB-ARBA"/>
</dbReference>
<evidence type="ECO:0000256" key="8">
    <source>
        <dbReference type="ARBA" id="ARBA00035451"/>
    </source>
</evidence>
<evidence type="ECO:0000256" key="3">
    <source>
        <dbReference type="ARBA" id="ARBA00010228"/>
    </source>
</evidence>
<name>A0A8B9M9T8_9AVES</name>
<dbReference type="PANTHER" id="PTHR10442">
    <property type="entry name" value="40S RIBOSOMAL PROTEIN S21"/>
    <property type="match status" value="1"/>
</dbReference>
<comment type="subcellular location">
    <subcellularLocation>
        <location evidence="2">Cytoplasm</location>
        <location evidence="2">Cytosol</location>
    </subcellularLocation>
    <subcellularLocation>
        <location evidence="1">Rough endoplasmic reticulum</location>
    </subcellularLocation>
</comment>